<dbReference type="InParanoid" id="L2GKB6"/>
<evidence type="ECO:0000256" key="18">
    <source>
        <dbReference type="SAM" id="Phobius"/>
    </source>
</evidence>
<keyword evidence="8 18" id="KW-0812">Transmembrane</keyword>
<dbReference type="GO" id="GO:0046872">
    <property type="term" value="F:metal ion binding"/>
    <property type="evidence" value="ECO:0007669"/>
    <property type="project" value="UniProtKB-KW"/>
</dbReference>
<keyword evidence="7 16" id="KW-0808">Transferase</keyword>
<feature type="transmembrane region" description="Helical" evidence="18">
    <location>
        <begin position="169"/>
        <end position="192"/>
    </location>
</feature>
<evidence type="ECO:0000256" key="10">
    <source>
        <dbReference type="ARBA" id="ARBA00022842"/>
    </source>
</evidence>
<dbReference type="GO" id="GO:0003881">
    <property type="term" value="F:CDP-diacylglycerol-inositol 3-phosphatidyltransferase activity"/>
    <property type="evidence" value="ECO:0007669"/>
    <property type="project" value="UniProtKB-UniRule"/>
</dbReference>
<evidence type="ECO:0000256" key="5">
    <source>
        <dbReference type="ARBA" id="ARBA00013212"/>
    </source>
</evidence>
<dbReference type="InterPro" id="IPR000462">
    <property type="entry name" value="CDP-OH_P_trans"/>
</dbReference>
<comment type="similarity">
    <text evidence="4 16 17">Belongs to the CDP-alcohol phosphatidyltransferase class-I family.</text>
</comment>
<organism evidence="19 20">
    <name type="scientific">Vittaforma corneae (strain ATCC 50505)</name>
    <name type="common">Microsporidian parasite</name>
    <name type="synonym">Nosema corneum</name>
    <dbReference type="NCBI Taxonomy" id="993615"/>
    <lineage>
        <taxon>Eukaryota</taxon>
        <taxon>Fungi</taxon>
        <taxon>Fungi incertae sedis</taxon>
        <taxon>Microsporidia</taxon>
        <taxon>Nosematidae</taxon>
        <taxon>Vittaforma</taxon>
    </lineage>
</organism>
<evidence type="ECO:0000256" key="1">
    <source>
        <dbReference type="ARBA" id="ARBA00001936"/>
    </source>
</evidence>
<dbReference type="GO" id="GO:0008654">
    <property type="term" value="P:phospholipid biosynthetic process"/>
    <property type="evidence" value="ECO:0007669"/>
    <property type="project" value="UniProtKB-KW"/>
</dbReference>
<dbReference type="OMA" id="VTGVFFY"/>
<keyword evidence="14 16" id="KW-0594">Phospholipid biosynthesis</keyword>
<dbReference type="AlphaFoldDB" id="L2GKB6"/>
<dbReference type="Pfam" id="PF01066">
    <property type="entry name" value="CDP-OH_P_transf"/>
    <property type="match status" value="1"/>
</dbReference>
<evidence type="ECO:0000256" key="13">
    <source>
        <dbReference type="ARBA" id="ARBA00023136"/>
    </source>
</evidence>
<keyword evidence="20" id="KW-1185">Reference proteome</keyword>
<evidence type="ECO:0000256" key="6">
    <source>
        <dbReference type="ARBA" id="ARBA00022516"/>
    </source>
</evidence>
<sequence length="203" mass="23544">MNLSVVFYIPNMIDYFRIILLIVSVFFKGRSFALLYITSISLDYFDGYAARRFGQISLLGGALDMIIDRVSTMVILSKISQEKPSYSPWCILYSIIDFMSHFIFFLMSAYTGTHHKKFSDNIFLSLYYRKGFLYFICLGSELCFILTYLSRSKKRVFDAQKSILSFLQLVAATKTFFHIVHFVVGILFMSSIESDYARFNKSS</sequence>
<evidence type="ECO:0000256" key="7">
    <source>
        <dbReference type="ARBA" id="ARBA00022679"/>
    </source>
</evidence>
<evidence type="ECO:0000256" key="2">
    <source>
        <dbReference type="ARBA" id="ARBA00001946"/>
    </source>
</evidence>
<keyword evidence="12 16" id="KW-0443">Lipid metabolism</keyword>
<evidence type="ECO:0000256" key="17">
    <source>
        <dbReference type="RuleBase" id="RU003750"/>
    </source>
</evidence>
<keyword evidence="13 16" id="KW-0472">Membrane</keyword>
<comment type="cofactor">
    <cofactor evidence="1">
        <name>Mn(2+)</name>
        <dbReference type="ChEBI" id="CHEBI:29035"/>
    </cofactor>
</comment>
<feature type="transmembrane region" description="Helical" evidence="18">
    <location>
        <begin position="131"/>
        <end position="149"/>
    </location>
</feature>
<dbReference type="InterPro" id="IPR048254">
    <property type="entry name" value="CDP_ALCOHOL_P_TRANSF_CS"/>
</dbReference>
<dbReference type="HOGENOM" id="CLU_067602_2_0_1"/>
<keyword evidence="10" id="KW-0460">Magnesium</keyword>
<dbReference type="GO" id="GO:0016020">
    <property type="term" value="C:membrane"/>
    <property type="evidence" value="ECO:0007669"/>
    <property type="project" value="UniProtKB-SubCell"/>
</dbReference>
<evidence type="ECO:0000256" key="16">
    <source>
        <dbReference type="PIRNR" id="PIRNR000848"/>
    </source>
</evidence>
<evidence type="ECO:0000313" key="20">
    <source>
        <dbReference type="Proteomes" id="UP000011082"/>
    </source>
</evidence>
<dbReference type="EMBL" id="JH370146">
    <property type="protein sequence ID" value="ELA41323.1"/>
    <property type="molecule type" value="Genomic_DNA"/>
</dbReference>
<dbReference type="GeneID" id="19882406"/>
<dbReference type="STRING" id="993615.L2GKB6"/>
<dbReference type="InterPro" id="IPR014387">
    <property type="entry name" value="CDP_diag_ino_3_P_euk"/>
</dbReference>
<evidence type="ECO:0000256" key="9">
    <source>
        <dbReference type="ARBA" id="ARBA00022723"/>
    </source>
</evidence>
<dbReference type="OrthoDB" id="10251079at2759"/>
<keyword evidence="9" id="KW-0479">Metal-binding</keyword>
<keyword evidence="15 16" id="KW-1208">Phospholipid metabolism</keyword>
<protein>
    <recommendedName>
        <fullName evidence="5 16">CDP-diacylglycerol--inositol 3-phosphatidyltransferase</fullName>
        <ecNumber evidence="5 16">2.7.8.11</ecNumber>
    </recommendedName>
</protein>
<reference evidence="20" key="1">
    <citation type="submission" date="2011-05" db="EMBL/GenBank/DDBJ databases">
        <title>The genome sequence of Vittaforma corneae strain ATCC 50505.</title>
        <authorList>
            <consortium name="The Broad Institute Genome Sequencing Platform"/>
            <person name="Cuomo C."/>
            <person name="Didier E."/>
            <person name="Bowers L."/>
            <person name="Young S.K."/>
            <person name="Zeng Q."/>
            <person name="Gargeya S."/>
            <person name="Fitzgerald M."/>
            <person name="Haas B."/>
            <person name="Abouelleil A."/>
            <person name="Alvarado L."/>
            <person name="Arachchi H.M."/>
            <person name="Berlin A."/>
            <person name="Chapman S.B."/>
            <person name="Gearin G."/>
            <person name="Goldberg J."/>
            <person name="Griggs A."/>
            <person name="Gujja S."/>
            <person name="Hansen M."/>
            <person name="Heiman D."/>
            <person name="Howarth C."/>
            <person name="Larimer J."/>
            <person name="Lui A."/>
            <person name="MacDonald P.J.P."/>
            <person name="McCowen C."/>
            <person name="Montmayeur A."/>
            <person name="Murphy C."/>
            <person name="Neiman D."/>
            <person name="Pearson M."/>
            <person name="Priest M."/>
            <person name="Roberts A."/>
            <person name="Saif S."/>
            <person name="Shea T."/>
            <person name="Sisk P."/>
            <person name="Stolte C."/>
            <person name="Sykes S."/>
            <person name="Wortman J."/>
            <person name="Nusbaum C."/>
            <person name="Birren B."/>
        </authorList>
    </citation>
    <scope>NUCLEOTIDE SEQUENCE [LARGE SCALE GENOMIC DNA]</scope>
    <source>
        <strain evidence="20">ATCC 50505</strain>
    </source>
</reference>
<comment type="cofactor">
    <cofactor evidence="2">
        <name>Mg(2+)</name>
        <dbReference type="ChEBI" id="CHEBI:18420"/>
    </cofactor>
</comment>
<gene>
    <name evidence="19" type="ORF">VICG_01696</name>
</gene>
<dbReference type="FunCoup" id="L2GKB6">
    <property type="interactions" value="132"/>
</dbReference>
<name>L2GKB6_VITCO</name>
<evidence type="ECO:0000256" key="14">
    <source>
        <dbReference type="ARBA" id="ARBA00023209"/>
    </source>
</evidence>
<evidence type="ECO:0000256" key="12">
    <source>
        <dbReference type="ARBA" id="ARBA00023098"/>
    </source>
</evidence>
<comment type="subcellular location">
    <subcellularLocation>
        <location evidence="3">Membrane</location>
        <topology evidence="3">Multi-pass membrane protein</topology>
    </subcellularLocation>
</comment>
<dbReference type="Gene3D" id="1.20.120.1760">
    <property type="match status" value="1"/>
</dbReference>
<dbReference type="EC" id="2.7.8.11" evidence="5 16"/>
<keyword evidence="11 18" id="KW-1133">Transmembrane helix</keyword>
<evidence type="ECO:0000256" key="3">
    <source>
        <dbReference type="ARBA" id="ARBA00004141"/>
    </source>
</evidence>
<dbReference type="Proteomes" id="UP000011082">
    <property type="component" value="Unassembled WGS sequence"/>
</dbReference>
<dbReference type="InterPro" id="IPR043130">
    <property type="entry name" value="CDP-OH_PTrfase_TM_dom"/>
</dbReference>
<dbReference type="PIRSF" id="PIRSF000848">
    <property type="entry name" value="CDP_diag_ino_3_P"/>
    <property type="match status" value="1"/>
</dbReference>
<dbReference type="PANTHER" id="PTHR15362:SF13">
    <property type="entry name" value="SI:CH1073-145M9.1"/>
    <property type="match status" value="1"/>
</dbReference>
<accession>L2GKB6</accession>
<evidence type="ECO:0000256" key="4">
    <source>
        <dbReference type="ARBA" id="ARBA00010441"/>
    </source>
</evidence>
<dbReference type="RefSeq" id="XP_007605141.1">
    <property type="nucleotide sequence ID" value="XM_007605079.1"/>
</dbReference>
<dbReference type="PROSITE" id="PS00379">
    <property type="entry name" value="CDP_ALCOHOL_P_TRANSF"/>
    <property type="match status" value="1"/>
</dbReference>
<evidence type="ECO:0000256" key="15">
    <source>
        <dbReference type="ARBA" id="ARBA00023264"/>
    </source>
</evidence>
<feature type="transmembrane region" description="Helical" evidence="18">
    <location>
        <begin position="91"/>
        <end position="110"/>
    </location>
</feature>
<dbReference type="VEuPathDB" id="MicrosporidiaDB:VICG_01696"/>
<keyword evidence="6 16" id="KW-0444">Lipid biosynthesis</keyword>
<dbReference type="PANTHER" id="PTHR15362">
    <property type="entry name" value="PHOSPHATIDYLINOSITOL SYNTHASE"/>
    <property type="match status" value="1"/>
</dbReference>
<feature type="transmembrane region" description="Helical" evidence="18">
    <location>
        <begin position="15"/>
        <end position="37"/>
    </location>
</feature>
<evidence type="ECO:0000256" key="8">
    <source>
        <dbReference type="ARBA" id="ARBA00022692"/>
    </source>
</evidence>
<comment type="catalytic activity">
    <reaction evidence="16">
        <text>a CDP-1,2-diacyl-sn-glycerol + myo-inositol = a 1,2-diacyl-sn-glycero-3-phospho-(1D-myo-inositol) + CMP + H(+)</text>
        <dbReference type="Rhea" id="RHEA:11580"/>
        <dbReference type="ChEBI" id="CHEBI:15378"/>
        <dbReference type="ChEBI" id="CHEBI:17268"/>
        <dbReference type="ChEBI" id="CHEBI:57880"/>
        <dbReference type="ChEBI" id="CHEBI:58332"/>
        <dbReference type="ChEBI" id="CHEBI:60377"/>
        <dbReference type="EC" id="2.7.8.11"/>
    </reaction>
</comment>
<proteinExistence type="inferred from homology"/>
<evidence type="ECO:0000256" key="11">
    <source>
        <dbReference type="ARBA" id="ARBA00022989"/>
    </source>
</evidence>
<evidence type="ECO:0000313" key="19">
    <source>
        <dbReference type="EMBL" id="ELA41323.1"/>
    </source>
</evidence>